<comment type="caution">
    <text evidence="2">The sequence shown here is derived from an EMBL/GenBank/DDBJ whole genome shotgun (WGS) entry which is preliminary data.</text>
</comment>
<name>A0ABS6T565_9RHOB</name>
<dbReference type="Proteomes" id="UP000756530">
    <property type="component" value="Unassembled WGS sequence"/>
</dbReference>
<comment type="similarity">
    <text evidence="1">Belongs to the UPF0246 family.</text>
</comment>
<dbReference type="NCBIfam" id="NF002542">
    <property type="entry name" value="PRK02101.1-3"/>
    <property type="match status" value="1"/>
</dbReference>
<dbReference type="RefSeq" id="WP_218393577.1">
    <property type="nucleotide sequence ID" value="NZ_JAHUZE010000004.1"/>
</dbReference>
<evidence type="ECO:0000256" key="1">
    <source>
        <dbReference type="HAMAP-Rule" id="MF_00652"/>
    </source>
</evidence>
<accession>A0ABS6T565</accession>
<evidence type="ECO:0000313" key="3">
    <source>
        <dbReference type="Proteomes" id="UP000756530"/>
    </source>
</evidence>
<protein>
    <recommendedName>
        <fullName evidence="1">UPF0246 protein KJP28_15675</fullName>
    </recommendedName>
</protein>
<dbReference type="PANTHER" id="PTHR30283:SF4">
    <property type="entry name" value="PEROXIDE STRESS RESISTANCE PROTEIN YAAA"/>
    <property type="match status" value="1"/>
</dbReference>
<dbReference type="Pfam" id="PF03883">
    <property type="entry name" value="H2O2_YaaD"/>
    <property type="match status" value="1"/>
</dbReference>
<dbReference type="EMBL" id="JAHUZE010000004">
    <property type="protein sequence ID" value="MBV7380365.1"/>
    <property type="molecule type" value="Genomic_DNA"/>
</dbReference>
<reference evidence="2 3" key="1">
    <citation type="submission" date="2021-05" db="EMBL/GenBank/DDBJ databases">
        <title>Culturable bacteria isolated from Daya Bay.</title>
        <authorList>
            <person name="Zheng W."/>
            <person name="Yu S."/>
            <person name="Huang Y."/>
        </authorList>
    </citation>
    <scope>NUCLEOTIDE SEQUENCE [LARGE SCALE GENOMIC DNA]</scope>
    <source>
        <strain evidence="2 3">DP4N28-5</strain>
    </source>
</reference>
<evidence type="ECO:0000313" key="2">
    <source>
        <dbReference type="EMBL" id="MBV7380365.1"/>
    </source>
</evidence>
<dbReference type="PANTHER" id="PTHR30283">
    <property type="entry name" value="PEROXIDE STRESS RESPONSE PROTEIN YAAA"/>
    <property type="match status" value="1"/>
</dbReference>
<organism evidence="2 3">
    <name type="scientific">Maritimibacter dapengensis</name>
    <dbReference type="NCBI Taxonomy" id="2836868"/>
    <lineage>
        <taxon>Bacteria</taxon>
        <taxon>Pseudomonadati</taxon>
        <taxon>Pseudomonadota</taxon>
        <taxon>Alphaproteobacteria</taxon>
        <taxon>Rhodobacterales</taxon>
        <taxon>Roseobacteraceae</taxon>
        <taxon>Maritimibacter</taxon>
    </lineage>
</organism>
<keyword evidence="3" id="KW-1185">Reference proteome</keyword>
<proteinExistence type="inferred from homology"/>
<dbReference type="HAMAP" id="MF_00652">
    <property type="entry name" value="UPF0246"/>
    <property type="match status" value="1"/>
</dbReference>
<dbReference type="InterPro" id="IPR005583">
    <property type="entry name" value="YaaA"/>
</dbReference>
<sequence length="257" mass="28151">MLIVVSPAKKLNETAPSTTGGTEPYFADETAKLVATARRLKAGDLMKLMHISENLGKLNAARFAGFGEAEVKQAIELFDGDTYTGFDAASLDPDAMDYAQDHLRILSGLYGLLRPRDLIAPHRLEMGTRLKTRRGGSLYDFWGDRVAKRLNEEAGALGTKTLVNCASVEYFTAADRKALKLEVVTPKFFETKNGEPRIVSFYAKQARGAMARFVCENRLTEPADLAAFTAGGYEYQPELSSPSEPVFLRGELAQDAA</sequence>
<gene>
    <name evidence="2" type="primary">yaaA</name>
    <name evidence="2" type="ORF">KJP28_15675</name>
</gene>